<proteinExistence type="predicted"/>
<dbReference type="AlphaFoldDB" id="A0AAN7CPP0"/>
<protein>
    <submittedName>
        <fullName evidence="2">Uncharacterized protein</fullName>
    </submittedName>
</protein>
<keyword evidence="3" id="KW-1185">Reference proteome</keyword>
<reference evidence="2" key="1">
    <citation type="journal article" date="2023" name="Mol. Phylogenet. Evol.">
        <title>Genome-scale phylogeny and comparative genomics of the fungal order Sordariales.</title>
        <authorList>
            <person name="Hensen N."/>
            <person name="Bonometti L."/>
            <person name="Westerberg I."/>
            <person name="Brannstrom I.O."/>
            <person name="Guillou S."/>
            <person name="Cros-Aarteil S."/>
            <person name="Calhoun S."/>
            <person name="Haridas S."/>
            <person name="Kuo A."/>
            <person name="Mondo S."/>
            <person name="Pangilinan J."/>
            <person name="Riley R."/>
            <person name="LaButti K."/>
            <person name="Andreopoulos B."/>
            <person name="Lipzen A."/>
            <person name="Chen C."/>
            <person name="Yan M."/>
            <person name="Daum C."/>
            <person name="Ng V."/>
            <person name="Clum A."/>
            <person name="Steindorff A."/>
            <person name="Ohm R.A."/>
            <person name="Martin F."/>
            <person name="Silar P."/>
            <person name="Natvig D.O."/>
            <person name="Lalanne C."/>
            <person name="Gautier V."/>
            <person name="Ament-Velasquez S.L."/>
            <person name="Kruys A."/>
            <person name="Hutchinson M.I."/>
            <person name="Powell A.J."/>
            <person name="Barry K."/>
            <person name="Miller A.N."/>
            <person name="Grigoriev I.V."/>
            <person name="Debuchy R."/>
            <person name="Gladieux P."/>
            <person name="Hiltunen Thoren M."/>
            <person name="Johannesson H."/>
        </authorList>
    </citation>
    <scope>NUCLEOTIDE SEQUENCE</scope>
    <source>
        <strain evidence="2">CBS 359.72</strain>
    </source>
</reference>
<dbReference type="Proteomes" id="UP001303647">
    <property type="component" value="Unassembled WGS sequence"/>
</dbReference>
<dbReference type="EMBL" id="MU857698">
    <property type="protein sequence ID" value="KAK4245546.1"/>
    <property type="molecule type" value="Genomic_DNA"/>
</dbReference>
<evidence type="ECO:0000313" key="3">
    <source>
        <dbReference type="Proteomes" id="UP001303647"/>
    </source>
</evidence>
<evidence type="ECO:0000256" key="1">
    <source>
        <dbReference type="SAM" id="MobiDB-lite"/>
    </source>
</evidence>
<comment type="caution">
    <text evidence="2">The sequence shown here is derived from an EMBL/GenBank/DDBJ whole genome shotgun (WGS) entry which is preliminary data.</text>
</comment>
<evidence type="ECO:0000313" key="2">
    <source>
        <dbReference type="EMBL" id="KAK4245546.1"/>
    </source>
</evidence>
<accession>A0AAN7CPP0</accession>
<organism evidence="2 3">
    <name type="scientific">Corynascus novoguineensis</name>
    <dbReference type="NCBI Taxonomy" id="1126955"/>
    <lineage>
        <taxon>Eukaryota</taxon>
        <taxon>Fungi</taxon>
        <taxon>Dikarya</taxon>
        <taxon>Ascomycota</taxon>
        <taxon>Pezizomycotina</taxon>
        <taxon>Sordariomycetes</taxon>
        <taxon>Sordariomycetidae</taxon>
        <taxon>Sordariales</taxon>
        <taxon>Chaetomiaceae</taxon>
        <taxon>Corynascus</taxon>
    </lineage>
</organism>
<name>A0AAN7CPP0_9PEZI</name>
<gene>
    <name evidence="2" type="ORF">C7999DRAFT_34109</name>
</gene>
<sequence length="585" mass="66569">MAEQARMLMPSPGRQTVTANWRAAIVLQNFIYDDSKQQLPPQAYDDKGKRRTILRRGERGVSVDSKLDPNSRLVFHLVCVQRFGVHFQVPVPQDHLVLGAIYRTTAEKISDLQALSQPQLNDTLRSWSMTGSALDRYVKALWISIRAQRSQLEFLGIDPRVAKFMFDWEFFIPNVDKVLRLLRDRFKNAMNIPNQTVDGLIAMCDKQSSTWPENGKGVIYARAYTHLDPAQTDANNTGLYVAVEPTPSTAPFYATLAFEIMDGNHEHPRPYCGLPAVGPYHNFDAAKRLGIRVEWKHHSSDRWFSAPVQITPGRHSKIALALLKGDGKPLETLFQETTALINMAEGKECPNAPNGFWKYLTFRRNSPMIQKLEFDHLRQTVHWVVHIQTQVEPPTKTTFEENRRLLRKNRAPIMIVGKRLPKTDAFWYVDKSSANSVKSGGAVHCDTCRVLARRRIKPKNYGIPCEYDEATESCLTCTTLDRPCTFSPLGPLISGWVGKEVDPRDYLYKGNAVMFPMYGCGPLRRLVPHLGFSPDELKVTEIAKLIGWTSLYPFLESNEDEEEETVYEEDEVDVEADHEAEEGEE</sequence>
<reference evidence="2" key="2">
    <citation type="submission" date="2023-05" db="EMBL/GenBank/DDBJ databases">
        <authorList>
            <consortium name="Lawrence Berkeley National Laboratory"/>
            <person name="Steindorff A."/>
            <person name="Hensen N."/>
            <person name="Bonometti L."/>
            <person name="Westerberg I."/>
            <person name="Brannstrom I.O."/>
            <person name="Guillou S."/>
            <person name="Cros-Aarteil S."/>
            <person name="Calhoun S."/>
            <person name="Haridas S."/>
            <person name="Kuo A."/>
            <person name="Mondo S."/>
            <person name="Pangilinan J."/>
            <person name="Riley R."/>
            <person name="Labutti K."/>
            <person name="Andreopoulos B."/>
            <person name="Lipzen A."/>
            <person name="Chen C."/>
            <person name="Yanf M."/>
            <person name="Daum C."/>
            <person name="Ng V."/>
            <person name="Clum A."/>
            <person name="Ohm R."/>
            <person name="Martin F."/>
            <person name="Silar P."/>
            <person name="Natvig D."/>
            <person name="Lalanne C."/>
            <person name="Gautier V."/>
            <person name="Ament-Velasquez S.L."/>
            <person name="Kruys A."/>
            <person name="Hutchinson M.I."/>
            <person name="Powell A.J."/>
            <person name="Barry K."/>
            <person name="Miller A.N."/>
            <person name="Grigoriev I.V."/>
            <person name="Debuchy R."/>
            <person name="Gladieux P."/>
            <person name="Thoren M.H."/>
            <person name="Johannesson H."/>
        </authorList>
    </citation>
    <scope>NUCLEOTIDE SEQUENCE</scope>
    <source>
        <strain evidence="2">CBS 359.72</strain>
    </source>
</reference>
<feature type="region of interest" description="Disordered" evidence="1">
    <location>
        <begin position="558"/>
        <end position="585"/>
    </location>
</feature>